<proteinExistence type="predicted"/>
<sequence>MAIRFVDAGGNDANDGLDNIGVTLAGTVIWTESTFTISEAAGHGYTFSAGDVIYVDAGTGVTVGLYEVASSTANNIVLVETSTLLDVGNASDFAAGDLATGDITSSTGALLTGDAAMNAVVAGDTVYLRSDKTYSETLTIDTPGTTTSAIRFVGYTTTLDDDGQATIAAADTRTNCVADSLGSVGGYYTFENLKFTDGTGDNVNISLNAMHWRNCEFTGAAVDGISSSGNGMVCESCIFFDVVGGCDAGTSCMFFGCTFEDCIADAIEITWGLVVNCVFINIGVRAVEFIGSNGFPCVVYGCTIDGVEENTTVGIQFPSASWGPFAAINNIIYDCLTGIDGHNNGNHRFIGRNNLLNANTTDYGNTGYRTEPGEVTTAPQFTDEGSEDYTLGASSPARAAGFDAYETEGSTQAADIGALQVGAGAGGGGLLMANKRGNKQ</sequence>
<dbReference type="Gene3D" id="2.160.20.10">
    <property type="entry name" value="Single-stranded right-handed beta-helix, Pectin lyase-like"/>
    <property type="match status" value="1"/>
</dbReference>
<comment type="caution">
    <text evidence="1">The sequence shown here is derived from an EMBL/GenBank/DDBJ whole genome shotgun (WGS) entry which is preliminary data.</text>
</comment>
<reference evidence="1" key="1">
    <citation type="journal article" date="2015" name="Nature">
        <title>Complex archaea that bridge the gap between prokaryotes and eukaryotes.</title>
        <authorList>
            <person name="Spang A."/>
            <person name="Saw J.H."/>
            <person name="Jorgensen S.L."/>
            <person name="Zaremba-Niedzwiedzka K."/>
            <person name="Martijn J."/>
            <person name="Lind A.E."/>
            <person name="van Eijk R."/>
            <person name="Schleper C."/>
            <person name="Guy L."/>
            <person name="Ettema T.J."/>
        </authorList>
    </citation>
    <scope>NUCLEOTIDE SEQUENCE</scope>
</reference>
<accession>A0A0F9W467</accession>
<gene>
    <name evidence="1" type="ORF">LCGC14_0330390</name>
</gene>
<name>A0A0F9W467_9ZZZZ</name>
<evidence type="ECO:0000313" key="1">
    <source>
        <dbReference type="EMBL" id="KKN80446.1"/>
    </source>
</evidence>
<protein>
    <recommendedName>
        <fullName evidence="2">Right handed beta helix domain-containing protein</fullName>
    </recommendedName>
</protein>
<dbReference type="AlphaFoldDB" id="A0A0F9W467"/>
<evidence type="ECO:0008006" key="2">
    <source>
        <dbReference type="Google" id="ProtNLM"/>
    </source>
</evidence>
<dbReference type="InterPro" id="IPR012334">
    <property type="entry name" value="Pectin_lyas_fold"/>
</dbReference>
<dbReference type="EMBL" id="LAZR01000231">
    <property type="protein sequence ID" value="KKN80446.1"/>
    <property type="molecule type" value="Genomic_DNA"/>
</dbReference>
<dbReference type="SUPFAM" id="SSF51126">
    <property type="entry name" value="Pectin lyase-like"/>
    <property type="match status" value="1"/>
</dbReference>
<organism evidence="1">
    <name type="scientific">marine sediment metagenome</name>
    <dbReference type="NCBI Taxonomy" id="412755"/>
    <lineage>
        <taxon>unclassified sequences</taxon>
        <taxon>metagenomes</taxon>
        <taxon>ecological metagenomes</taxon>
    </lineage>
</organism>
<dbReference type="InterPro" id="IPR011050">
    <property type="entry name" value="Pectin_lyase_fold/virulence"/>
</dbReference>